<sequence>MGGSVNGRGMVRSPLTPAPLPTAGGRASGTPPAASLPALPGAANGETAAATAAAAARLPAADGGRVPAGRGGTAPAADERPTVNVEDAGRGRFVDRPCDADVPSRPAGARSRSRSRTTGEPPTAGGAHRGDRPAASRVPMRGRLAPAPDMRAMGDPAPLRAAGPPAPPPPSPPPPPPTPTLPLAAPRPGGGDRAGPNAAPAATLLCAPL</sequence>
<feature type="compositionally biased region" description="Low complexity" evidence="1">
    <location>
        <begin position="194"/>
        <end position="209"/>
    </location>
</feature>
<feature type="compositionally biased region" description="Basic and acidic residues" evidence="1">
    <location>
        <begin position="77"/>
        <end position="99"/>
    </location>
</feature>
<organism evidence="2 3">
    <name type="scientific">Porphyra umbilicalis</name>
    <name type="common">Purple laver</name>
    <name type="synonym">Red alga</name>
    <dbReference type="NCBI Taxonomy" id="2786"/>
    <lineage>
        <taxon>Eukaryota</taxon>
        <taxon>Rhodophyta</taxon>
        <taxon>Bangiophyceae</taxon>
        <taxon>Bangiales</taxon>
        <taxon>Bangiaceae</taxon>
        <taxon>Porphyra</taxon>
    </lineage>
</organism>
<evidence type="ECO:0000256" key="1">
    <source>
        <dbReference type="SAM" id="MobiDB-lite"/>
    </source>
</evidence>
<dbReference type="Proteomes" id="UP000218209">
    <property type="component" value="Unassembled WGS sequence"/>
</dbReference>
<evidence type="ECO:0000313" key="3">
    <source>
        <dbReference type="Proteomes" id="UP000218209"/>
    </source>
</evidence>
<protein>
    <submittedName>
        <fullName evidence="2">Uncharacterized protein</fullName>
    </submittedName>
</protein>
<proteinExistence type="predicted"/>
<gene>
    <name evidence="2" type="ORF">BU14_1196s0003</name>
</gene>
<reference evidence="2 3" key="1">
    <citation type="submission" date="2017-03" db="EMBL/GenBank/DDBJ databases">
        <title>WGS assembly of Porphyra umbilicalis.</title>
        <authorList>
            <person name="Brawley S.H."/>
            <person name="Blouin N.A."/>
            <person name="Ficko-Blean E."/>
            <person name="Wheeler G.L."/>
            <person name="Lohr M."/>
            <person name="Goodson H.V."/>
            <person name="Jenkins J.W."/>
            <person name="Blaby-Haas C.E."/>
            <person name="Helliwell K.E."/>
            <person name="Chan C."/>
            <person name="Marriage T."/>
            <person name="Bhattacharya D."/>
            <person name="Klein A.S."/>
            <person name="Badis Y."/>
            <person name="Brodie J."/>
            <person name="Cao Y."/>
            <person name="Collen J."/>
            <person name="Dittami S.M."/>
            <person name="Gachon C.M."/>
            <person name="Green B.R."/>
            <person name="Karpowicz S."/>
            <person name="Kim J.W."/>
            <person name="Kudahl U."/>
            <person name="Lin S."/>
            <person name="Michel G."/>
            <person name="Mittag M."/>
            <person name="Olson B.J."/>
            <person name="Pangilinan J."/>
            <person name="Peng Y."/>
            <person name="Qiu H."/>
            <person name="Shu S."/>
            <person name="Singer J.T."/>
            <person name="Smith A.G."/>
            <person name="Sprecher B.N."/>
            <person name="Wagner V."/>
            <person name="Wang W."/>
            <person name="Wang Z.-Y."/>
            <person name="Yan J."/>
            <person name="Yarish C."/>
            <person name="Zoeuner-Riek S."/>
            <person name="Zhuang Y."/>
            <person name="Zou Y."/>
            <person name="Lindquist E.A."/>
            <person name="Grimwood J."/>
            <person name="Barry K."/>
            <person name="Rokhsar D.S."/>
            <person name="Schmutz J."/>
            <person name="Stiller J.W."/>
            <person name="Grossman A.R."/>
            <person name="Prochnik S.E."/>
        </authorList>
    </citation>
    <scope>NUCLEOTIDE SEQUENCE [LARGE SCALE GENOMIC DNA]</scope>
    <source>
        <strain evidence="2">4086291</strain>
    </source>
</reference>
<feature type="compositionally biased region" description="Pro residues" evidence="1">
    <location>
        <begin position="164"/>
        <end position="180"/>
    </location>
</feature>
<dbReference type="EMBL" id="KV919415">
    <property type="protein sequence ID" value="OSX69755.1"/>
    <property type="molecule type" value="Genomic_DNA"/>
</dbReference>
<feature type="compositionally biased region" description="Low complexity" evidence="1">
    <location>
        <begin position="28"/>
        <end position="61"/>
    </location>
</feature>
<accession>A0A1X6NME3</accession>
<evidence type="ECO:0000313" key="2">
    <source>
        <dbReference type="EMBL" id="OSX69755.1"/>
    </source>
</evidence>
<dbReference type="AlphaFoldDB" id="A0A1X6NME3"/>
<feature type="region of interest" description="Disordered" evidence="1">
    <location>
        <begin position="1"/>
        <end position="209"/>
    </location>
</feature>
<keyword evidence="3" id="KW-1185">Reference proteome</keyword>
<name>A0A1X6NME3_PORUM</name>